<dbReference type="Pfam" id="PF00008">
    <property type="entry name" value="EGF"/>
    <property type="match status" value="1"/>
</dbReference>
<comment type="subcellular location">
    <subcellularLocation>
        <location evidence="1">Membrane</location>
        <topology evidence="1">Single-pass membrane protein</topology>
    </subcellularLocation>
</comment>
<dbReference type="InterPro" id="IPR000742">
    <property type="entry name" value="EGF"/>
</dbReference>
<dbReference type="GO" id="GO:0005509">
    <property type="term" value="F:calcium ion binding"/>
    <property type="evidence" value="ECO:0007669"/>
    <property type="project" value="UniProtKB-UniRule"/>
</dbReference>
<feature type="domain" description="Cadherin" evidence="15">
    <location>
        <begin position="388"/>
        <end position="484"/>
    </location>
</feature>
<dbReference type="CDD" id="cd00054">
    <property type="entry name" value="EGF_CA"/>
    <property type="match status" value="3"/>
</dbReference>
<keyword evidence="4 13" id="KW-0732">Signal</keyword>
<dbReference type="GO" id="GO:0007156">
    <property type="term" value="P:homophilic cell adhesion via plasma membrane adhesion molecules"/>
    <property type="evidence" value="ECO:0007669"/>
    <property type="project" value="InterPro"/>
</dbReference>
<evidence type="ECO:0000256" key="12">
    <source>
        <dbReference type="SAM" id="Phobius"/>
    </source>
</evidence>
<feature type="domain" description="Cadherin" evidence="15">
    <location>
        <begin position="927"/>
        <end position="1031"/>
    </location>
</feature>
<sequence length="1915" mass="210149">MERRSHRIFFCALAVIALLCEDEVDGWRRRRRRRWNPPPPQDCTVGAWSSWSGCSQVCHIGTRWRSRPRLTVQTWGGSCPYHLDETDSCGTINGGCEQICDPHSGQCSCQAGYIPSGNNCNDLNECSSRPCSHTCVNTIGSFYCECPVGFYLTSDCRTCAGFDCGSPDALFSSCPSDSYSDHISSVCAKVKVSCPSGTDYDEECDLSCPVNYALSKITSQRNTKFGENYTAVDFVSVSSSIICQKTQGSHTVNVWDVADNELSQYFCRRSNDPPTDLKLNGSSLREHSSIGTVIGTLSTKDPQGRQTFMYTVQRPASLVMAQADELVNMWDNPRLNGNVSLDRGEVLSVTIRTTDEGVPPMWLERTFPITIINVNDPPEQIQLSNSVVYENATIGAIVGELTAVDGDDALGTTPHSNFKWELLESNNGRFAINNNKITVALPLVGEAGKLHKITIRCSDYGNPQQNKTETFFLTVVNINDPPSSLRLLGSTVHETAEVGTLVGQLVATEKDGDNLSFDISQSSRETLNKFEIESFGCQGAGYNYDCKVNVTVKSSLDFEQKAFYTLNVLVNDSNTQTFKPINIEVIDDNEAPTGISLTGSHSVLENAVAGSIVGQFVVSMKIRFYDKVIDPDNANFPSHQTHTCAFDVSQPSDEHFFVITSELVLKVKGAQQINYEQVKNLTFSVICTDSGHPPLSLSRDFYILVKDVNESPVNLTLSSTSVDENSPLGAAVGIFSSDDLDGQGDKHTYSIVDPSGTPFMIGGRDKRTLLVNGSLDHETNPTVVVIIRATDKKGLFIQKTFKITVNDVNDPPTDITLPTPYFKENSVEQVLLSPILLVDQDSNVPSCTLEDSAGGRVKVVGTNLVVGPTMTDYESLWSPQQVNITLNCSDGNGMFIHKSFAISVRDVNERLSAILLSAKSVPENEAGTVVGKVIVQDPDVGQRHRCTVHDQVVDPASRKERLVPSHFFTVDSSLNLKTLNALNFEAEHSMDIVINCSDVVQEGSLAKSELFTIIVKDVNEIPSGHCSAPIIIGTQASNGFVIANFNAIDPDNENAINRDPYNTTVVVKNKQRLSYYMSPLQNSLPFKIEGNSLYKSGGITQVGNFTVRVKVEDDGVIVASFSSRGYRYVSSTPLSAIFNCTIIVSEDHQSPGIRLGSNQVSVTVDHGAVVGVLSTISPNPGETFEYQLLEEAERPFGINGNKVVVVRRKGQEIQVPRSDEKVVSITITSRGSQGSFFKGMFYIKIVDDRSNAVNICLNPHTVYKNQPADSLVGQVMIDDSSSSLLTCSKQHCCPKNGRHFNYNCNITNPEDNEALPRHQKNVSALFQLDGQFRLRTRVPMNSNIFADSNGSLAIQISCVDTKHPLHYIGQSLLVKYADCDSSGICPDINTCPICENSGTCQDAINGYSCQCILGYTGRHCETNIDECQEVECLNGGSCQDGVASFTCVCADGFSGRRCERQQSLCTECTTDTLCVKFINASIRCLQRQYQIPVLVNETNISQKVTVELEKEIAATLDTKVNDLKSESTRNRRALSKFFYVEILRIVTISSSQSLIIFTALDARNNFSPLLESDACALLSSSGYNCVENCDILQLAELPCGRTGQNVGGPSVDKSDGLSAGGVSGIVVVLVLTLIVLFITIYYCRRKYKVAKQNQGAVTYNTDSDAIDFNNRLYEANNDIRTKSASRDWDKKLKKDRDGLMRHNLDPTSVKKRNDIKVSNNPIYNTASNNDAKTVNLPKDDDITVSKERNKEENPYEEPVDNAIGGMMNPYFARSPPLRVYLEGKGDEVTRAGEDLNAYMKGTGAAVRASSVSQRKKFKRQKSGEKDNREGEKRALKMGEVPPSFENPFYRGRGSSGGNGRSGRNPLENPIYSTIPETRLLPTPSPTINEALAESVEIREQDDPQYEALNFGNSTA</sequence>
<keyword evidence="8" id="KW-0325">Glycoprotein</keyword>
<dbReference type="FunFam" id="2.10.25.10:FF:000472">
    <property type="entry name" value="Uncharacterized protein, isoform A"/>
    <property type="match status" value="1"/>
</dbReference>
<dbReference type="SMART" id="SM00181">
    <property type="entry name" value="EGF"/>
    <property type="match status" value="4"/>
</dbReference>
<dbReference type="SUPFAM" id="SSF49313">
    <property type="entry name" value="Cadherin-like"/>
    <property type="match status" value="5"/>
</dbReference>
<dbReference type="InterPro" id="IPR015919">
    <property type="entry name" value="Cadherin-like_sf"/>
</dbReference>
<dbReference type="Gene3D" id="2.20.100.10">
    <property type="entry name" value="Thrombospondin type-1 (TSP1) repeat"/>
    <property type="match status" value="1"/>
</dbReference>
<dbReference type="InterPro" id="IPR000152">
    <property type="entry name" value="EGF-type_Asp/Asn_hydroxyl_site"/>
</dbReference>
<reference evidence="16" key="2">
    <citation type="journal article" date="2023" name="Science">
        <title>Genomic signatures of disease resistance in endangered staghorn corals.</title>
        <authorList>
            <person name="Vollmer S.V."/>
            <person name="Selwyn J.D."/>
            <person name="Despard B.A."/>
            <person name="Roesel C.L."/>
        </authorList>
    </citation>
    <scope>NUCLEOTIDE SEQUENCE</scope>
    <source>
        <strain evidence="16">K2</strain>
    </source>
</reference>
<dbReference type="Gene3D" id="2.60.40.60">
    <property type="entry name" value="Cadherins"/>
    <property type="match status" value="5"/>
</dbReference>
<feature type="signal peptide" evidence="13">
    <location>
        <begin position="1"/>
        <end position="26"/>
    </location>
</feature>
<dbReference type="Pfam" id="PF00028">
    <property type="entry name" value="Cadherin"/>
    <property type="match status" value="2"/>
</dbReference>
<dbReference type="PANTHER" id="PTHR24028:SF316">
    <property type="entry name" value="NEURAL-CADHERIN-LIKE"/>
    <property type="match status" value="1"/>
</dbReference>
<dbReference type="CDD" id="cd11304">
    <property type="entry name" value="Cadherin_repeat"/>
    <property type="match status" value="6"/>
</dbReference>
<dbReference type="Proteomes" id="UP001249851">
    <property type="component" value="Unassembled WGS sequence"/>
</dbReference>
<feature type="disulfide bond" evidence="10">
    <location>
        <begin position="1449"/>
        <end position="1458"/>
    </location>
</feature>
<feature type="domain" description="EGF-like" evidence="14">
    <location>
        <begin position="1423"/>
        <end position="1459"/>
    </location>
</feature>
<dbReference type="InterPro" id="IPR050174">
    <property type="entry name" value="Protocadherin/Cadherin-CA"/>
</dbReference>
<keyword evidence="2 10" id="KW-0245">EGF-like domain</keyword>
<dbReference type="GO" id="GO:0005886">
    <property type="term" value="C:plasma membrane"/>
    <property type="evidence" value="ECO:0007669"/>
    <property type="project" value="TreeGrafter"/>
</dbReference>
<dbReference type="PROSITE" id="PS50092">
    <property type="entry name" value="TSP1"/>
    <property type="match status" value="1"/>
</dbReference>
<organism evidence="16 17">
    <name type="scientific">Acropora cervicornis</name>
    <name type="common">Staghorn coral</name>
    <dbReference type="NCBI Taxonomy" id="6130"/>
    <lineage>
        <taxon>Eukaryota</taxon>
        <taxon>Metazoa</taxon>
        <taxon>Cnidaria</taxon>
        <taxon>Anthozoa</taxon>
        <taxon>Hexacorallia</taxon>
        <taxon>Scleractinia</taxon>
        <taxon>Astrocoeniina</taxon>
        <taxon>Acroporidae</taxon>
        <taxon>Acropora</taxon>
    </lineage>
</organism>
<reference evidence="16" key="1">
    <citation type="journal article" date="2023" name="G3 (Bethesda)">
        <title>Whole genome assembly and annotation of the endangered Caribbean coral Acropora cervicornis.</title>
        <authorList>
            <person name="Selwyn J.D."/>
            <person name="Vollmer S.V."/>
        </authorList>
    </citation>
    <scope>NUCLEOTIDE SEQUENCE</scope>
    <source>
        <strain evidence="16">K2</strain>
    </source>
</reference>
<keyword evidence="9" id="KW-0106">Calcium</keyword>
<dbReference type="PROSITE" id="PS01186">
    <property type="entry name" value="EGF_2"/>
    <property type="match status" value="2"/>
</dbReference>
<evidence type="ECO:0000256" key="9">
    <source>
        <dbReference type="PROSITE-ProRule" id="PRU00043"/>
    </source>
</evidence>
<feature type="domain" description="EGF-like" evidence="14">
    <location>
        <begin position="122"/>
        <end position="157"/>
    </location>
</feature>
<comment type="caution">
    <text evidence="10">Lacks conserved residue(s) required for the propagation of feature annotation.</text>
</comment>
<dbReference type="PANTHER" id="PTHR24028">
    <property type="entry name" value="CADHERIN-87A"/>
    <property type="match status" value="1"/>
</dbReference>
<dbReference type="InterPro" id="IPR013032">
    <property type="entry name" value="EGF-like_CS"/>
</dbReference>
<dbReference type="InterPro" id="IPR001881">
    <property type="entry name" value="EGF-like_Ca-bd_dom"/>
</dbReference>
<dbReference type="Pfam" id="PF12661">
    <property type="entry name" value="hEGF"/>
    <property type="match status" value="2"/>
</dbReference>
<dbReference type="SUPFAM" id="SSF57196">
    <property type="entry name" value="EGF/Laminin"/>
    <property type="match status" value="3"/>
</dbReference>
<keyword evidence="3 12" id="KW-0812">Transmembrane</keyword>
<protein>
    <submittedName>
        <fullName evidence="16">Protocadherin-like wing polarity protein stan</fullName>
    </submittedName>
</protein>
<dbReference type="Gene3D" id="2.10.25.10">
    <property type="entry name" value="Laminin"/>
    <property type="match status" value="3"/>
</dbReference>
<name>A0AAD9QBU9_ACRCE</name>
<evidence type="ECO:0000256" key="2">
    <source>
        <dbReference type="ARBA" id="ARBA00022536"/>
    </source>
</evidence>
<evidence type="ECO:0000256" key="1">
    <source>
        <dbReference type="ARBA" id="ARBA00004167"/>
    </source>
</evidence>
<evidence type="ECO:0000256" key="13">
    <source>
        <dbReference type="SAM" id="SignalP"/>
    </source>
</evidence>
<dbReference type="InterPro" id="IPR036383">
    <property type="entry name" value="TSP1_rpt_sf"/>
</dbReference>
<feature type="region of interest" description="Disordered" evidence="11">
    <location>
        <begin position="1804"/>
        <end position="1884"/>
    </location>
</feature>
<evidence type="ECO:0000256" key="4">
    <source>
        <dbReference type="ARBA" id="ARBA00022729"/>
    </source>
</evidence>
<evidence type="ECO:0000259" key="14">
    <source>
        <dbReference type="PROSITE" id="PS50026"/>
    </source>
</evidence>
<evidence type="ECO:0000256" key="7">
    <source>
        <dbReference type="ARBA" id="ARBA00023157"/>
    </source>
</evidence>
<evidence type="ECO:0000256" key="11">
    <source>
        <dbReference type="SAM" id="MobiDB-lite"/>
    </source>
</evidence>
<dbReference type="InterPro" id="IPR018097">
    <property type="entry name" value="EGF_Ca-bd_CS"/>
</dbReference>
<dbReference type="SMART" id="SM00179">
    <property type="entry name" value="EGF_CA"/>
    <property type="match status" value="3"/>
</dbReference>
<dbReference type="PROSITE" id="PS00022">
    <property type="entry name" value="EGF_1"/>
    <property type="match status" value="2"/>
</dbReference>
<comment type="caution">
    <text evidence="16">The sequence shown here is derived from an EMBL/GenBank/DDBJ whole genome shotgun (WGS) entry which is preliminary data.</text>
</comment>
<feature type="domain" description="EGF-like" evidence="14">
    <location>
        <begin position="1387"/>
        <end position="1421"/>
    </location>
</feature>
<dbReference type="InterPro" id="IPR000884">
    <property type="entry name" value="TSP1_rpt"/>
</dbReference>
<dbReference type="InterPro" id="IPR002126">
    <property type="entry name" value="Cadherin-like_dom"/>
</dbReference>
<keyword evidence="12" id="KW-0472">Membrane</keyword>
<feature type="transmembrane region" description="Helical" evidence="12">
    <location>
        <begin position="1619"/>
        <end position="1643"/>
    </location>
</feature>
<evidence type="ECO:0000313" key="16">
    <source>
        <dbReference type="EMBL" id="KAK2558021.1"/>
    </source>
</evidence>
<evidence type="ECO:0000256" key="6">
    <source>
        <dbReference type="ARBA" id="ARBA00022989"/>
    </source>
</evidence>
<evidence type="ECO:0000313" key="17">
    <source>
        <dbReference type="Proteomes" id="UP001249851"/>
    </source>
</evidence>
<feature type="chain" id="PRO_5041965866" evidence="13">
    <location>
        <begin position="27"/>
        <end position="1915"/>
    </location>
</feature>
<evidence type="ECO:0000256" key="3">
    <source>
        <dbReference type="ARBA" id="ARBA00022692"/>
    </source>
</evidence>
<evidence type="ECO:0000256" key="8">
    <source>
        <dbReference type="ARBA" id="ARBA00023180"/>
    </source>
</evidence>
<evidence type="ECO:0000259" key="15">
    <source>
        <dbReference type="PROSITE" id="PS50268"/>
    </source>
</evidence>
<dbReference type="EMBL" id="JARQWQ010000046">
    <property type="protein sequence ID" value="KAK2558021.1"/>
    <property type="molecule type" value="Genomic_DNA"/>
</dbReference>
<dbReference type="PROSITE" id="PS01187">
    <property type="entry name" value="EGF_CA"/>
    <property type="match status" value="2"/>
</dbReference>
<feature type="domain" description="Cadherin" evidence="15">
    <location>
        <begin position="602"/>
        <end position="714"/>
    </location>
</feature>
<feature type="compositionally biased region" description="Basic and acidic residues" evidence="11">
    <location>
        <begin position="1821"/>
        <end position="1836"/>
    </location>
</feature>
<keyword evidence="6 12" id="KW-1133">Transmembrane helix</keyword>
<dbReference type="PROSITE" id="PS00010">
    <property type="entry name" value="ASX_HYDROXYL"/>
    <property type="match status" value="3"/>
</dbReference>
<feature type="domain" description="Cadherin" evidence="15">
    <location>
        <begin position="491"/>
        <end position="594"/>
    </location>
</feature>
<keyword evidence="17" id="KW-1185">Reference proteome</keyword>
<evidence type="ECO:0000256" key="10">
    <source>
        <dbReference type="PROSITE-ProRule" id="PRU00076"/>
    </source>
</evidence>
<keyword evidence="5" id="KW-0677">Repeat</keyword>
<feature type="domain" description="Cadherin" evidence="15">
    <location>
        <begin position="714"/>
        <end position="822"/>
    </location>
</feature>
<dbReference type="SMART" id="SM00112">
    <property type="entry name" value="CA"/>
    <property type="match status" value="6"/>
</dbReference>
<proteinExistence type="predicted"/>
<evidence type="ECO:0000256" key="5">
    <source>
        <dbReference type="ARBA" id="ARBA00022737"/>
    </source>
</evidence>
<dbReference type="SUPFAM" id="SSF82895">
    <property type="entry name" value="TSP-1 type 1 repeat"/>
    <property type="match status" value="1"/>
</dbReference>
<feature type="disulfide bond" evidence="10">
    <location>
        <begin position="1411"/>
        <end position="1420"/>
    </location>
</feature>
<keyword evidence="7 10" id="KW-1015">Disulfide bond</keyword>
<accession>A0AAD9QBU9</accession>
<gene>
    <name evidence="16" type="ORF">P5673_019589</name>
</gene>
<dbReference type="PROSITE" id="PS50268">
    <property type="entry name" value="CADHERIN_2"/>
    <property type="match status" value="5"/>
</dbReference>
<dbReference type="PROSITE" id="PS50026">
    <property type="entry name" value="EGF_3"/>
    <property type="match status" value="3"/>
</dbReference>